<dbReference type="FunFam" id="1.10.3130.10:FF:000003">
    <property type="entry name" value="Serine acetyltransferase"/>
    <property type="match status" value="1"/>
</dbReference>
<organism evidence="14 15">
    <name type="scientific">[Clostridium] methylpentosum DSM 5476</name>
    <dbReference type="NCBI Taxonomy" id="537013"/>
    <lineage>
        <taxon>Bacteria</taxon>
        <taxon>Bacillati</taxon>
        <taxon>Bacillota</taxon>
        <taxon>Clostridia</taxon>
        <taxon>Eubacteriales</taxon>
        <taxon>Oscillospiraceae</taxon>
        <taxon>Oscillospiraceae incertae sedis</taxon>
    </lineage>
</organism>
<evidence type="ECO:0000256" key="6">
    <source>
        <dbReference type="ARBA" id="ARBA00022490"/>
    </source>
</evidence>
<dbReference type="GO" id="GO:0005737">
    <property type="term" value="C:cytoplasm"/>
    <property type="evidence" value="ECO:0007669"/>
    <property type="project" value="UniProtKB-SubCell"/>
</dbReference>
<dbReference type="EMBL" id="ACEC01000047">
    <property type="protein sequence ID" value="EEG30914.1"/>
    <property type="molecule type" value="Genomic_DNA"/>
</dbReference>
<comment type="subcellular location">
    <subcellularLocation>
        <location evidence="1">Cytoplasm</location>
    </subcellularLocation>
</comment>
<gene>
    <name evidence="14" type="primary">cysE</name>
    <name evidence="14" type="ORF">CLOSTMETH_01482</name>
</gene>
<dbReference type="Proteomes" id="UP000003340">
    <property type="component" value="Unassembled WGS sequence"/>
</dbReference>
<keyword evidence="9" id="KW-0677">Repeat</keyword>
<evidence type="ECO:0000256" key="2">
    <source>
        <dbReference type="ARBA" id="ARBA00004876"/>
    </source>
</evidence>
<keyword evidence="15" id="KW-1185">Reference proteome</keyword>
<evidence type="ECO:0000256" key="11">
    <source>
        <dbReference type="ARBA" id="ARBA00023315"/>
    </source>
</evidence>
<dbReference type="Gene3D" id="2.160.10.10">
    <property type="entry name" value="Hexapeptide repeat proteins"/>
    <property type="match status" value="1"/>
</dbReference>
<comment type="similarity">
    <text evidence="3 13">Belongs to the transferase hexapeptide repeat family.</text>
</comment>
<dbReference type="InterPro" id="IPR001451">
    <property type="entry name" value="Hexapep"/>
</dbReference>
<reference evidence="14 15" key="2">
    <citation type="submission" date="2009-02" db="EMBL/GenBank/DDBJ databases">
        <title>Draft genome sequence of Clostridium methylpentosum (DSM 5476).</title>
        <authorList>
            <person name="Sudarsanam P."/>
            <person name="Ley R."/>
            <person name="Guruge J."/>
            <person name="Turnbaugh P.J."/>
            <person name="Mahowald M."/>
            <person name="Liep D."/>
            <person name="Gordon J."/>
        </authorList>
    </citation>
    <scope>NUCLEOTIDE SEQUENCE [LARGE SCALE GENOMIC DNA]</scope>
    <source>
        <strain evidence="14 15">DSM 5476</strain>
    </source>
</reference>
<evidence type="ECO:0000256" key="8">
    <source>
        <dbReference type="ARBA" id="ARBA00022679"/>
    </source>
</evidence>
<dbReference type="PIRSF" id="PIRSF000441">
    <property type="entry name" value="CysE"/>
    <property type="match status" value="1"/>
</dbReference>
<dbReference type="InterPro" id="IPR042122">
    <property type="entry name" value="Ser_AcTrfase_N_sf"/>
</dbReference>
<protein>
    <recommendedName>
        <fullName evidence="5 13">Serine acetyltransferase</fullName>
        <ecNumber evidence="4 13">2.3.1.30</ecNumber>
    </recommendedName>
</protein>
<dbReference type="CDD" id="cd03354">
    <property type="entry name" value="LbH_SAT"/>
    <property type="match status" value="1"/>
</dbReference>
<dbReference type="NCBIfam" id="NF041874">
    <property type="entry name" value="EPS_EpsC"/>
    <property type="match status" value="1"/>
</dbReference>
<dbReference type="InterPro" id="IPR011004">
    <property type="entry name" value="Trimer_LpxA-like_sf"/>
</dbReference>
<keyword evidence="11 13" id="KW-0012">Acyltransferase</keyword>
<dbReference type="SUPFAM" id="SSF51161">
    <property type="entry name" value="Trimeric LpxA-like enzymes"/>
    <property type="match status" value="1"/>
</dbReference>
<comment type="catalytic activity">
    <reaction evidence="12 13">
        <text>L-serine + acetyl-CoA = O-acetyl-L-serine + CoA</text>
        <dbReference type="Rhea" id="RHEA:24560"/>
        <dbReference type="ChEBI" id="CHEBI:33384"/>
        <dbReference type="ChEBI" id="CHEBI:57287"/>
        <dbReference type="ChEBI" id="CHEBI:57288"/>
        <dbReference type="ChEBI" id="CHEBI:58340"/>
        <dbReference type="EC" id="2.3.1.30"/>
    </reaction>
</comment>
<reference evidence="14 15" key="1">
    <citation type="submission" date="2009-01" db="EMBL/GenBank/DDBJ databases">
        <authorList>
            <person name="Fulton L."/>
            <person name="Clifton S."/>
            <person name="Fulton B."/>
            <person name="Xu J."/>
            <person name="Minx P."/>
            <person name="Pepin K.H."/>
            <person name="Johnson M."/>
            <person name="Bhonagiri V."/>
            <person name="Nash W.E."/>
            <person name="Mardis E.R."/>
            <person name="Wilson R.K."/>
        </authorList>
    </citation>
    <scope>NUCLEOTIDE SEQUENCE [LARGE SCALE GENOMIC DNA]</scope>
    <source>
        <strain evidence="14 15">DSM 5476</strain>
    </source>
</reference>
<dbReference type="STRING" id="537013.CLOSTMETH_01482"/>
<dbReference type="NCBIfam" id="TIGR01172">
    <property type="entry name" value="cysE"/>
    <property type="match status" value="1"/>
</dbReference>
<evidence type="ECO:0000256" key="9">
    <source>
        <dbReference type="ARBA" id="ARBA00022737"/>
    </source>
</evidence>
<evidence type="ECO:0000256" key="12">
    <source>
        <dbReference type="ARBA" id="ARBA00049486"/>
    </source>
</evidence>
<evidence type="ECO:0000256" key="3">
    <source>
        <dbReference type="ARBA" id="ARBA00007274"/>
    </source>
</evidence>
<dbReference type="GO" id="GO:0009001">
    <property type="term" value="F:serine O-acetyltransferase activity"/>
    <property type="evidence" value="ECO:0007669"/>
    <property type="project" value="UniProtKB-EC"/>
</dbReference>
<dbReference type="InterPro" id="IPR053376">
    <property type="entry name" value="Serine_acetyltransferase"/>
</dbReference>
<dbReference type="EC" id="2.3.1.30" evidence="4 13"/>
<dbReference type="InterPro" id="IPR005881">
    <property type="entry name" value="Ser_O-AcTrfase"/>
</dbReference>
<evidence type="ECO:0000313" key="15">
    <source>
        <dbReference type="Proteomes" id="UP000003340"/>
    </source>
</evidence>
<dbReference type="PANTHER" id="PTHR42811">
    <property type="entry name" value="SERINE ACETYLTRANSFERASE"/>
    <property type="match status" value="1"/>
</dbReference>
<dbReference type="FunFam" id="2.160.10.10:FF:000007">
    <property type="entry name" value="Serine acetyltransferase"/>
    <property type="match status" value="1"/>
</dbReference>
<dbReference type="Gene3D" id="1.10.3130.10">
    <property type="entry name" value="serine acetyltransferase, domain 1"/>
    <property type="match status" value="1"/>
</dbReference>
<keyword evidence="10" id="KW-0198">Cysteine biosynthesis</keyword>
<evidence type="ECO:0000256" key="10">
    <source>
        <dbReference type="ARBA" id="ARBA00023192"/>
    </source>
</evidence>
<evidence type="ECO:0000256" key="4">
    <source>
        <dbReference type="ARBA" id="ARBA00013266"/>
    </source>
</evidence>
<proteinExistence type="inferred from homology"/>
<evidence type="ECO:0000313" key="14">
    <source>
        <dbReference type="EMBL" id="EEG30914.1"/>
    </source>
</evidence>
<keyword evidence="8 13" id="KW-0808">Transferase</keyword>
<dbReference type="HOGENOM" id="CLU_051638_10_0_9"/>
<evidence type="ECO:0000256" key="5">
    <source>
        <dbReference type="ARBA" id="ARBA00018522"/>
    </source>
</evidence>
<dbReference type="GO" id="GO:0006535">
    <property type="term" value="P:cysteine biosynthetic process from serine"/>
    <property type="evidence" value="ECO:0007669"/>
    <property type="project" value="InterPro"/>
</dbReference>
<keyword evidence="6" id="KW-0963">Cytoplasm</keyword>
<name>C0ECB3_9FIRM</name>
<sequence>MFRRLRYDINVIKERDPAARNSFEVLLLYPGLHAVIWHRLAHFLYRHHWFLLARIVSQWSRFWTGIEIHPGAKIGKGLFIDHGSGVVIGETTEIGDDCTIYQGATLGGTGKESGKRHPTLGNNVLVGSGARILGPFKVGDNARIASNAVVLEEVPDDATAVGVPARIVRIKGEKVDSAKNLDQVHVPNPVEQEIQQLARRICQLEYEVEKANKNKKNEG</sequence>
<evidence type="ECO:0000256" key="13">
    <source>
        <dbReference type="PIRNR" id="PIRNR000441"/>
    </source>
</evidence>
<dbReference type="eggNOG" id="COG1045">
    <property type="taxonomic scope" value="Bacteria"/>
</dbReference>
<comment type="pathway">
    <text evidence="2">Amino-acid biosynthesis; L-cysteine biosynthesis; L-cysteine from L-serine: step 1/2.</text>
</comment>
<dbReference type="AlphaFoldDB" id="C0ECB3"/>
<keyword evidence="7" id="KW-0028">Amino-acid biosynthesis</keyword>
<dbReference type="Pfam" id="PF00132">
    <property type="entry name" value="Hexapep"/>
    <property type="match status" value="1"/>
</dbReference>
<comment type="caution">
    <text evidence="14">The sequence shown here is derived from an EMBL/GenBank/DDBJ whole genome shotgun (WGS) entry which is preliminary data.</text>
</comment>
<dbReference type="UniPathway" id="UPA00136">
    <property type="reaction ID" value="UER00199"/>
</dbReference>
<dbReference type="InterPro" id="IPR045304">
    <property type="entry name" value="LbH_SAT"/>
</dbReference>
<accession>C0ECB3</accession>
<evidence type="ECO:0000256" key="7">
    <source>
        <dbReference type="ARBA" id="ARBA00022605"/>
    </source>
</evidence>
<evidence type="ECO:0000256" key="1">
    <source>
        <dbReference type="ARBA" id="ARBA00004496"/>
    </source>
</evidence>